<dbReference type="Proteomes" id="UP000605848">
    <property type="component" value="Unassembled WGS sequence"/>
</dbReference>
<reference evidence="2" key="1">
    <citation type="submission" date="2021-01" db="EMBL/GenBank/DDBJ databases">
        <title>Microvirga sp.</title>
        <authorList>
            <person name="Kim M.K."/>
        </authorList>
    </citation>
    <scope>NUCLEOTIDE SEQUENCE</scope>
    <source>
        <strain evidence="2">5420S-16</strain>
    </source>
</reference>
<dbReference type="InterPro" id="IPR051262">
    <property type="entry name" value="SMP-30/CGR1_Lactonase"/>
</dbReference>
<dbReference type="AlphaFoldDB" id="A0A936ZDV9"/>
<proteinExistence type="predicted"/>
<name>A0A936ZDV9_9HYPH</name>
<gene>
    <name evidence="2" type="ORF">JKG68_18880</name>
</gene>
<sequence>MSGFTVLAEGLAFPEGPVVMPDGSLVVTEIARGCLTLIDRAGKATRLADTGGGPNGAARGPDGFLYVCNNGGFSWNRSSGLRPVGRAGDNAGGRIQRVHPETGRVETLYDRCGDIGLSAPNDLVFDAHGGFYFTDHGHRQERQLEFGAVFYAKADGSHIAEVAFPLIGPNGIGLSPGGKTLYVAETSSGRLWGYRILEPGRLTRPDWPSPTGGDLVAGLSGFHRYDSLAVEASGNIGIATLRFGGINVVSPSGELVERIDLPDPYTTNICFGGEAHRTAYITLSSTGCLVSMPWARQGLPVF</sequence>
<organism evidence="2 3">
    <name type="scientific">Microvirga aerilata</name>
    <dbReference type="NCBI Taxonomy" id="670292"/>
    <lineage>
        <taxon>Bacteria</taxon>
        <taxon>Pseudomonadati</taxon>
        <taxon>Pseudomonadota</taxon>
        <taxon>Alphaproteobacteria</taxon>
        <taxon>Hyphomicrobiales</taxon>
        <taxon>Methylobacteriaceae</taxon>
        <taxon>Microvirga</taxon>
    </lineage>
</organism>
<dbReference type="PANTHER" id="PTHR47572">
    <property type="entry name" value="LIPOPROTEIN-RELATED"/>
    <property type="match status" value="1"/>
</dbReference>
<dbReference type="Pfam" id="PF08450">
    <property type="entry name" value="SGL"/>
    <property type="match status" value="1"/>
</dbReference>
<dbReference type="EMBL" id="JAEQMY010000032">
    <property type="protein sequence ID" value="MBL0406030.1"/>
    <property type="molecule type" value="Genomic_DNA"/>
</dbReference>
<dbReference type="InterPro" id="IPR011042">
    <property type="entry name" value="6-blade_b-propeller_TolB-like"/>
</dbReference>
<keyword evidence="3" id="KW-1185">Reference proteome</keyword>
<evidence type="ECO:0000313" key="3">
    <source>
        <dbReference type="Proteomes" id="UP000605848"/>
    </source>
</evidence>
<protein>
    <submittedName>
        <fullName evidence="2">SMP-30/gluconolactonase/LRE family protein</fullName>
    </submittedName>
</protein>
<dbReference type="Gene3D" id="2.120.10.30">
    <property type="entry name" value="TolB, C-terminal domain"/>
    <property type="match status" value="1"/>
</dbReference>
<feature type="domain" description="SMP-30/Gluconolactonase/LRE-like region" evidence="1">
    <location>
        <begin position="13"/>
        <end position="284"/>
    </location>
</feature>
<evidence type="ECO:0000313" key="2">
    <source>
        <dbReference type="EMBL" id="MBL0406030.1"/>
    </source>
</evidence>
<dbReference type="InterPro" id="IPR013658">
    <property type="entry name" value="SGL"/>
</dbReference>
<accession>A0A936ZDV9</accession>
<dbReference type="RefSeq" id="WP_202062633.1">
    <property type="nucleotide sequence ID" value="NZ_JAEQMY010000032.1"/>
</dbReference>
<dbReference type="SUPFAM" id="SSF63829">
    <property type="entry name" value="Calcium-dependent phosphotriesterase"/>
    <property type="match status" value="1"/>
</dbReference>
<evidence type="ECO:0000259" key="1">
    <source>
        <dbReference type="Pfam" id="PF08450"/>
    </source>
</evidence>
<dbReference type="PANTHER" id="PTHR47572:SF5">
    <property type="entry name" value="BLR2277 PROTEIN"/>
    <property type="match status" value="1"/>
</dbReference>
<comment type="caution">
    <text evidence="2">The sequence shown here is derived from an EMBL/GenBank/DDBJ whole genome shotgun (WGS) entry which is preliminary data.</text>
</comment>